<comment type="subunit">
    <text evidence="7">Part of the ribosomal stalk of the 50S ribosomal subunit. Interacts with L10 and the large rRNA to form the base of the stalk. L10 forms an elongated spine to which L12 dimers bind in a sequential fashion forming a multimeric L10(L12)X complex.</text>
</comment>
<keyword evidence="6 7" id="KW-0687">Ribonucleoprotein</keyword>
<keyword evidence="5 7" id="KW-0689">Ribosomal protein</keyword>
<dbReference type="GO" id="GO:0022625">
    <property type="term" value="C:cytosolic large ribosomal subunit"/>
    <property type="evidence" value="ECO:0007669"/>
    <property type="project" value="TreeGrafter"/>
</dbReference>
<gene>
    <name evidence="7 12" type="primary">rplK</name>
    <name evidence="12" type="ORF">EXU32_12190</name>
</gene>
<evidence type="ECO:0000256" key="8">
    <source>
        <dbReference type="RuleBase" id="RU003978"/>
    </source>
</evidence>
<evidence type="ECO:0000256" key="9">
    <source>
        <dbReference type="RuleBase" id="RU003979"/>
    </source>
</evidence>
<dbReference type="Pfam" id="PF03946">
    <property type="entry name" value="Ribosomal_L11_N"/>
    <property type="match status" value="1"/>
</dbReference>
<dbReference type="PANTHER" id="PTHR11661">
    <property type="entry name" value="60S RIBOSOMAL PROTEIN L12"/>
    <property type="match status" value="1"/>
</dbReference>
<dbReference type="SUPFAM" id="SSF46906">
    <property type="entry name" value="Ribosomal protein L11, C-terminal domain"/>
    <property type="match status" value="1"/>
</dbReference>
<dbReference type="GO" id="GO:0006412">
    <property type="term" value="P:translation"/>
    <property type="evidence" value="ECO:0007669"/>
    <property type="project" value="UniProtKB-UniRule"/>
</dbReference>
<dbReference type="GO" id="GO:0070180">
    <property type="term" value="F:large ribosomal subunit rRNA binding"/>
    <property type="evidence" value="ECO:0007669"/>
    <property type="project" value="UniProtKB-UniRule"/>
</dbReference>
<dbReference type="InterPro" id="IPR036796">
    <property type="entry name" value="Ribosomal_uL11_N_sf"/>
</dbReference>
<name>A0A4P6MY87_9MICO</name>
<accession>A0A4P6MY87</accession>
<comment type="function">
    <text evidence="7 9">Forms part of the ribosomal stalk which helps the ribosome interact with GTP-bound translation factors.</text>
</comment>
<dbReference type="Proteomes" id="UP000290408">
    <property type="component" value="Chromosome"/>
</dbReference>
<dbReference type="NCBIfam" id="TIGR01632">
    <property type="entry name" value="L11_bact"/>
    <property type="match status" value="1"/>
</dbReference>
<keyword evidence="13" id="KW-1185">Reference proteome</keyword>
<protein>
    <recommendedName>
        <fullName evidence="7">Large ribosomal subunit protein uL11</fullName>
    </recommendedName>
</protein>
<dbReference type="InterPro" id="IPR036769">
    <property type="entry name" value="Ribosomal_uL11_C_sf"/>
</dbReference>
<dbReference type="Gene3D" id="3.30.1550.10">
    <property type="entry name" value="Ribosomal protein L11/L12, N-terminal domain"/>
    <property type="match status" value="1"/>
</dbReference>
<organism evidence="12 13">
    <name type="scientific">Janibacter limosus</name>
    <dbReference type="NCBI Taxonomy" id="53458"/>
    <lineage>
        <taxon>Bacteria</taxon>
        <taxon>Bacillati</taxon>
        <taxon>Actinomycetota</taxon>
        <taxon>Actinomycetes</taxon>
        <taxon>Micrococcales</taxon>
        <taxon>Intrasporangiaceae</taxon>
        <taxon>Janibacter</taxon>
    </lineage>
</organism>
<dbReference type="SUPFAM" id="SSF54747">
    <property type="entry name" value="Ribosomal L11/L12e N-terminal domain"/>
    <property type="match status" value="1"/>
</dbReference>
<dbReference type="Gene3D" id="1.10.10.250">
    <property type="entry name" value="Ribosomal protein L11, C-terminal domain"/>
    <property type="match status" value="1"/>
</dbReference>
<dbReference type="AlphaFoldDB" id="A0A4P6MY87"/>
<dbReference type="InterPro" id="IPR006519">
    <property type="entry name" value="Ribosomal_uL11_bac-typ"/>
</dbReference>
<comment type="PTM">
    <text evidence="7 9">One or more lysine residues are methylated.</text>
</comment>
<evidence type="ECO:0000259" key="10">
    <source>
        <dbReference type="Pfam" id="PF00298"/>
    </source>
</evidence>
<feature type="domain" description="Large ribosomal subunit protein uL11 N-terminal" evidence="11">
    <location>
        <begin position="12"/>
        <end position="69"/>
    </location>
</feature>
<keyword evidence="4 7" id="KW-0694">RNA-binding</keyword>
<dbReference type="KEGG" id="jli:EXU32_12190"/>
<evidence type="ECO:0000259" key="11">
    <source>
        <dbReference type="Pfam" id="PF03946"/>
    </source>
</evidence>
<dbReference type="HAMAP" id="MF_00736">
    <property type="entry name" value="Ribosomal_uL11"/>
    <property type="match status" value="1"/>
</dbReference>
<dbReference type="CDD" id="cd00349">
    <property type="entry name" value="Ribosomal_L11"/>
    <property type="match status" value="1"/>
</dbReference>
<dbReference type="SMART" id="SM00649">
    <property type="entry name" value="RL11"/>
    <property type="match status" value="1"/>
</dbReference>
<evidence type="ECO:0000313" key="13">
    <source>
        <dbReference type="Proteomes" id="UP000290408"/>
    </source>
</evidence>
<evidence type="ECO:0000256" key="3">
    <source>
        <dbReference type="ARBA" id="ARBA00022730"/>
    </source>
</evidence>
<dbReference type="GO" id="GO:0003735">
    <property type="term" value="F:structural constituent of ribosome"/>
    <property type="evidence" value="ECO:0007669"/>
    <property type="project" value="InterPro"/>
</dbReference>
<dbReference type="OrthoDB" id="9802408at2"/>
<dbReference type="PANTHER" id="PTHR11661:SF1">
    <property type="entry name" value="LARGE RIBOSOMAL SUBUNIT PROTEIN UL11M"/>
    <property type="match status" value="1"/>
</dbReference>
<evidence type="ECO:0000313" key="12">
    <source>
        <dbReference type="EMBL" id="QBF46945.1"/>
    </source>
</evidence>
<reference evidence="12 13" key="1">
    <citation type="submission" date="2019-02" db="EMBL/GenBank/DDBJ databases">
        <title>Genomic data mining of an Antarctic deep-sea actinobacterium, Janibacterlimosus P3-3-X1.</title>
        <authorList>
            <person name="Liao L."/>
            <person name="Chen B."/>
        </authorList>
    </citation>
    <scope>NUCLEOTIDE SEQUENCE [LARGE SCALE GENOMIC DNA]</scope>
    <source>
        <strain evidence="12 13">P3-3-X1</strain>
    </source>
</reference>
<evidence type="ECO:0000256" key="7">
    <source>
        <dbReference type="HAMAP-Rule" id="MF_00736"/>
    </source>
</evidence>
<dbReference type="InterPro" id="IPR000911">
    <property type="entry name" value="Ribosomal_uL11"/>
</dbReference>
<dbReference type="Pfam" id="PF00298">
    <property type="entry name" value="Ribosomal_L11"/>
    <property type="match status" value="1"/>
</dbReference>
<dbReference type="STRING" id="1216970.GCA_001570985_00916"/>
<sequence>MPPKSKKVSGYIKLQIQAGAATPAPPVGPALGQHGVNIMEFVKAYNDATADMRGNVVPVEITVYEDRSFTFITKTPPASELIKKAAGVKKASGEPHKVKVASLTKDQVREIAETKMPDLNAHDIDAAMKIIAGTARQMGIETPGI</sequence>
<dbReference type="InterPro" id="IPR020783">
    <property type="entry name" value="Ribosomal_uL11_C"/>
</dbReference>
<evidence type="ECO:0000256" key="2">
    <source>
        <dbReference type="ARBA" id="ARBA00022481"/>
    </source>
</evidence>
<keyword evidence="2 7" id="KW-0488">Methylation</keyword>
<evidence type="ECO:0000256" key="6">
    <source>
        <dbReference type="ARBA" id="ARBA00023274"/>
    </source>
</evidence>
<dbReference type="FunFam" id="1.10.10.250:FF:000001">
    <property type="entry name" value="50S ribosomal protein L11"/>
    <property type="match status" value="1"/>
</dbReference>
<dbReference type="InterPro" id="IPR020784">
    <property type="entry name" value="Ribosomal_uL11_N"/>
</dbReference>
<dbReference type="RefSeq" id="WP_130630148.1">
    <property type="nucleotide sequence ID" value="NZ_CP036164.1"/>
</dbReference>
<keyword evidence="3 7" id="KW-0699">rRNA-binding</keyword>
<evidence type="ECO:0000256" key="4">
    <source>
        <dbReference type="ARBA" id="ARBA00022884"/>
    </source>
</evidence>
<comment type="similarity">
    <text evidence="1 7 8">Belongs to the universal ribosomal protein uL11 family.</text>
</comment>
<dbReference type="FunFam" id="3.30.1550.10:FF:000001">
    <property type="entry name" value="50S ribosomal protein L11"/>
    <property type="match status" value="1"/>
</dbReference>
<proteinExistence type="inferred from homology"/>
<dbReference type="EMBL" id="CP036164">
    <property type="protein sequence ID" value="QBF46945.1"/>
    <property type="molecule type" value="Genomic_DNA"/>
</dbReference>
<evidence type="ECO:0000256" key="1">
    <source>
        <dbReference type="ARBA" id="ARBA00010537"/>
    </source>
</evidence>
<feature type="domain" description="Large ribosomal subunit protein uL11 C-terminal" evidence="10">
    <location>
        <begin position="74"/>
        <end position="141"/>
    </location>
</feature>
<evidence type="ECO:0000256" key="5">
    <source>
        <dbReference type="ARBA" id="ARBA00022980"/>
    </source>
</evidence>